<evidence type="ECO:0000313" key="1">
    <source>
        <dbReference type="EMBL" id="EUJ31003.1"/>
    </source>
</evidence>
<accession>A0ABN0REB5</accession>
<proteinExistence type="predicted"/>
<dbReference type="Proteomes" id="UP000019249">
    <property type="component" value="Unassembled WGS sequence"/>
</dbReference>
<comment type="caution">
    <text evidence="1">The sequence shown here is derived from an EMBL/GenBank/DDBJ whole genome shotgun (WGS) entry which is preliminary data.</text>
</comment>
<reference evidence="1 2" key="1">
    <citation type="journal article" date="2014" name="Int. J. Syst. Evol. Microbiol.">
        <title>Listeria floridensis sp. nov., Listeria aquatica sp. nov., Listeria cornellensis sp. nov., Listeria riparia sp. nov. and Listeria grandensis sp. nov., from agricultural and natural environments.</title>
        <authorList>
            <person name="den Bakker H.C."/>
            <person name="Warchocki S."/>
            <person name="Wright E.M."/>
            <person name="Allred A.F."/>
            <person name="Ahlstrom C."/>
            <person name="Manuel C.S."/>
            <person name="Stasiewicz M.J."/>
            <person name="Burrell A."/>
            <person name="Roof S."/>
            <person name="Strawn L."/>
            <person name="Fortes E.D."/>
            <person name="Nightingale K.K."/>
            <person name="Kephart D."/>
            <person name="Wiedmann M."/>
        </authorList>
    </citation>
    <scope>NUCLEOTIDE SEQUENCE [LARGE SCALE GENOMIC DNA]</scope>
    <source>
        <strain evidence="1 2">FSL S10-1187</strain>
    </source>
</reference>
<organism evidence="1 2">
    <name type="scientific">Listeria floridensis FSL S10-1187</name>
    <dbReference type="NCBI Taxonomy" id="1265817"/>
    <lineage>
        <taxon>Bacteria</taxon>
        <taxon>Bacillati</taxon>
        <taxon>Bacillota</taxon>
        <taxon>Bacilli</taxon>
        <taxon>Bacillales</taxon>
        <taxon>Listeriaceae</taxon>
        <taxon>Listeria</taxon>
    </lineage>
</organism>
<gene>
    <name evidence="1" type="ORF">MFLO_09927</name>
</gene>
<dbReference type="EMBL" id="AODF01000020">
    <property type="protein sequence ID" value="EUJ31003.1"/>
    <property type="molecule type" value="Genomic_DNA"/>
</dbReference>
<evidence type="ECO:0008006" key="3">
    <source>
        <dbReference type="Google" id="ProtNLM"/>
    </source>
</evidence>
<evidence type="ECO:0000313" key="2">
    <source>
        <dbReference type="Proteomes" id="UP000019249"/>
    </source>
</evidence>
<name>A0ABN0REB5_9LIST</name>
<sequence>MKNWYLLVIFFLVTICLGAFLLQKREDSYNGDYHKTIAIDDIKNMFSTNNISIDPASVDVVGTQLEFNLSLSFSPILYRQMTDVEQFGLKVDLPNEVFQLSSLKNRSMLIPSEHIAYGSGHALEISFTVQMKKPIQNHQEFEKLFQNGIELGLTFTNAQNEAIASFDHIETSLVS</sequence>
<keyword evidence="2" id="KW-1185">Reference proteome</keyword>
<protein>
    <recommendedName>
        <fullName evidence="3">DUF2140 domain-containing protein</fullName>
    </recommendedName>
</protein>
<dbReference type="RefSeq" id="WP_036097544.1">
    <property type="nucleotide sequence ID" value="NZ_AODF01000020.1"/>
</dbReference>